<gene>
    <name evidence="8" type="ORF">G6321_00000985</name>
</gene>
<dbReference type="GO" id="GO:0007165">
    <property type="term" value="P:signal transduction"/>
    <property type="evidence" value="ECO:0007669"/>
    <property type="project" value="TreeGrafter"/>
</dbReference>
<dbReference type="EC" id="2.3.1.184" evidence="1"/>
<keyword evidence="8" id="KW-0012">Acyltransferase</keyword>
<evidence type="ECO:0000256" key="6">
    <source>
        <dbReference type="ARBA" id="ARBA00048576"/>
    </source>
</evidence>
<dbReference type="InterPro" id="IPR001690">
    <property type="entry name" value="Autoind_synthase"/>
</dbReference>
<dbReference type="RefSeq" id="WP_224518164.1">
    <property type="nucleotide sequence ID" value="NZ_CP088278.1"/>
</dbReference>
<evidence type="ECO:0000313" key="9">
    <source>
        <dbReference type="Proteomes" id="UP000564836"/>
    </source>
</evidence>
<dbReference type="Proteomes" id="UP000564836">
    <property type="component" value="Plasmid pBb323S2a"/>
</dbReference>
<evidence type="ECO:0000256" key="3">
    <source>
        <dbReference type="ARBA" id="ARBA00022679"/>
    </source>
</evidence>
<dbReference type="Gene3D" id="3.40.630.30">
    <property type="match status" value="1"/>
</dbReference>
<dbReference type="AlphaFoldDB" id="A0A9X9YFI9"/>
<dbReference type="PANTHER" id="PTHR39322:SF1">
    <property type="entry name" value="ISOVALERYL-HOMOSERINE LACTONE SYNTHASE"/>
    <property type="match status" value="1"/>
</dbReference>
<geneLocation type="plasmid" evidence="8 9">
    <name>pBb323S2a</name>
</geneLocation>
<keyword evidence="2 7" id="KW-0673">Quorum sensing</keyword>
<dbReference type="PROSITE" id="PS51187">
    <property type="entry name" value="AUTOINDUCER_SYNTH_2"/>
    <property type="match status" value="1"/>
</dbReference>
<dbReference type="InterPro" id="IPR018311">
    <property type="entry name" value="Autoind_synth_CS"/>
</dbReference>
<dbReference type="GO" id="GO:0061579">
    <property type="term" value="F:N-acyl homoserine lactone synthase activity"/>
    <property type="evidence" value="ECO:0007669"/>
    <property type="project" value="UniProtKB-EC"/>
</dbReference>
<accession>A0A9X9YFI9</accession>
<dbReference type="Pfam" id="PF00765">
    <property type="entry name" value="Autoind_synth"/>
    <property type="match status" value="1"/>
</dbReference>
<dbReference type="GO" id="GO:0009372">
    <property type="term" value="P:quorum sensing"/>
    <property type="evidence" value="ECO:0007669"/>
    <property type="project" value="UniProtKB-UniRule"/>
</dbReference>
<proteinExistence type="inferred from homology"/>
<keyword evidence="8" id="KW-0614">Plasmid</keyword>
<dbReference type="PROSITE" id="PS00949">
    <property type="entry name" value="AUTOINDUCER_SYNTH_1"/>
    <property type="match status" value="1"/>
</dbReference>
<evidence type="ECO:0000256" key="1">
    <source>
        <dbReference type="ARBA" id="ARBA00012340"/>
    </source>
</evidence>
<dbReference type="SUPFAM" id="SSF55729">
    <property type="entry name" value="Acyl-CoA N-acyltransferases (Nat)"/>
    <property type="match status" value="1"/>
</dbReference>
<keyword evidence="4" id="KW-0949">S-adenosyl-L-methionine</keyword>
<dbReference type="PANTHER" id="PTHR39322">
    <property type="entry name" value="ACYL-HOMOSERINE-LACTONE SYNTHASE"/>
    <property type="match status" value="1"/>
</dbReference>
<reference evidence="8 9" key="2">
    <citation type="journal article" date="2022" name="Int. J. Syst. Evol. Microbiol.">
        <title>Strains of Bradyrhizobium barranii sp. nov. associated with legumes native to Canada are symbionts of soybeans and belong to different subspecies (subsp. barranii subsp. nov. and subsp. apii subsp. nov.) and symbiovars (sv. glycinearum and sv. septentrionale).</title>
        <authorList>
            <person name="Bromfield E.S.P."/>
            <person name="Cloutier S."/>
            <person name="Wasai-Hara S."/>
            <person name="Minamisawa K."/>
        </authorList>
    </citation>
    <scope>NUCLEOTIDE SEQUENCE [LARGE SCALE GENOMIC DNA]</scope>
    <source>
        <strain evidence="9">323S2</strain>
        <plasmid evidence="8 9">pBb323S2a</plasmid>
    </source>
</reference>
<keyword evidence="5 7" id="KW-0071">Autoinducer synthesis</keyword>
<dbReference type="InterPro" id="IPR016181">
    <property type="entry name" value="Acyl_CoA_acyltransferase"/>
</dbReference>
<evidence type="ECO:0000256" key="2">
    <source>
        <dbReference type="ARBA" id="ARBA00022654"/>
    </source>
</evidence>
<name>A0A9X9YFI9_9BRAD</name>
<sequence>MRSSFRNTPKIVRSRAALLRDSELTLGMHRLRGRVFKERLDWDVSVCNGLEIDQYDTFKPTYLLVLEQNDVVGCVRLLPTTGRNMLADTFPMLLDGNPAPVATTIWESSRFCVDTKSAAATAENGLRKATFLLFAAMIEWGQQHHLHAIATVTDLRMERILRRAGWHLERLGTPRQIGVTKAVAGLLPISEEALGAIRATGQISRGAIDAPSILAIAA</sequence>
<evidence type="ECO:0000256" key="5">
    <source>
        <dbReference type="ARBA" id="ARBA00022929"/>
    </source>
</evidence>
<comment type="similarity">
    <text evidence="7">Belongs to the autoinducer synthase family.</text>
</comment>
<keyword evidence="3 8" id="KW-0808">Transferase</keyword>
<dbReference type="PRINTS" id="PR01549">
    <property type="entry name" value="AUTOINDCRSYN"/>
</dbReference>
<dbReference type="EMBL" id="CP088278">
    <property type="protein sequence ID" value="UGX89694.1"/>
    <property type="molecule type" value="Genomic_DNA"/>
</dbReference>
<evidence type="ECO:0000256" key="4">
    <source>
        <dbReference type="ARBA" id="ARBA00022691"/>
    </source>
</evidence>
<protein>
    <recommendedName>
        <fullName evidence="1">acyl-homoserine-lactone synthase</fullName>
        <ecNumber evidence="1">2.3.1.184</ecNumber>
    </recommendedName>
</protein>
<evidence type="ECO:0000313" key="8">
    <source>
        <dbReference type="EMBL" id="UGX89694.1"/>
    </source>
</evidence>
<comment type="catalytic activity">
    <reaction evidence="6">
        <text>a fatty acyl-[ACP] + S-adenosyl-L-methionine = an N-acyl-L-homoserine lactone + S-methyl-5'-thioadenosine + holo-[ACP] + H(+)</text>
        <dbReference type="Rhea" id="RHEA:10096"/>
        <dbReference type="Rhea" id="RHEA-COMP:9685"/>
        <dbReference type="Rhea" id="RHEA-COMP:14125"/>
        <dbReference type="ChEBI" id="CHEBI:15378"/>
        <dbReference type="ChEBI" id="CHEBI:17509"/>
        <dbReference type="ChEBI" id="CHEBI:55474"/>
        <dbReference type="ChEBI" id="CHEBI:59789"/>
        <dbReference type="ChEBI" id="CHEBI:64479"/>
        <dbReference type="ChEBI" id="CHEBI:138651"/>
        <dbReference type="EC" id="2.3.1.184"/>
    </reaction>
</comment>
<reference evidence="8 9" key="1">
    <citation type="journal article" date="2017" name="Syst. Appl. Microbiol.">
        <title>Soybeans inoculated with root zone soils of Canadian native legumes harbour diverse and novel Bradyrhizobium spp. that possess agricultural potential.</title>
        <authorList>
            <person name="Bromfield E.S.P."/>
            <person name="Cloutier S."/>
            <person name="Tambong J.T."/>
            <person name="Tran Thi T.V."/>
        </authorList>
    </citation>
    <scope>NUCLEOTIDE SEQUENCE [LARGE SCALE GENOMIC DNA]</scope>
    <source>
        <strain evidence="8 9">323S2</strain>
    </source>
</reference>
<evidence type="ECO:0000256" key="7">
    <source>
        <dbReference type="PROSITE-ProRule" id="PRU00533"/>
    </source>
</evidence>
<organism evidence="8 9">
    <name type="scientific">Bradyrhizobium barranii subsp. barranii</name>
    <dbReference type="NCBI Taxonomy" id="2823807"/>
    <lineage>
        <taxon>Bacteria</taxon>
        <taxon>Pseudomonadati</taxon>
        <taxon>Pseudomonadota</taxon>
        <taxon>Alphaproteobacteria</taxon>
        <taxon>Hyphomicrobiales</taxon>
        <taxon>Nitrobacteraceae</taxon>
        <taxon>Bradyrhizobium</taxon>
        <taxon>Bradyrhizobium barranii</taxon>
    </lineage>
</organism>